<organism evidence="2">
    <name type="scientific">Caulerpa verticillata</name>
    <dbReference type="NCBI Taxonomy" id="177082"/>
    <lineage>
        <taxon>Eukaryota</taxon>
        <taxon>Viridiplantae</taxon>
        <taxon>Chlorophyta</taxon>
        <taxon>core chlorophytes</taxon>
        <taxon>Ulvophyceae</taxon>
        <taxon>TCBD clade</taxon>
        <taxon>Bryopsidales</taxon>
        <taxon>Halimedineae</taxon>
        <taxon>Caulerpaceae</taxon>
        <taxon>Caulerpa</taxon>
    </lineage>
</organism>
<name>A0A386B063_9CHLO</name>
<dbReference type="RefSeq" id="YP_009519214.1">
    <property type="nucleotide sequence ID" value="NC_039523.1"/>
</dbReference>
<reference evidence="2" key="1">
    <citation type="submission" date="2018-07" db="EMBL/GenBank/DDBJ databases">
        <authorList>
            <person name="Quirk P.G."/>
            <person name="Krulwich T.A."/>
        </authorList>
    </citation>
    <scope>NUCLEOTIDE SEQUENCE</scope>
</reference>
<geneLocation type="chloroplast" evidence="2"/>
<keyword evidence="2" id="KW-0934">Plastid</keyword>
<feature type="compositionally biased region" description="Acidic residues" evidence="1">
    <location>
        <begin position="231"/>
        <end position="242"/>
    </location>
</feature>
<dbReference type="AlphaFoldDB" id="A0A386B063"/>
<dbReference type="EMBL" id="MH591106">
    <property type="protein sequence ID" value="AYC65081.1"/>
    <property type="molecule type" value="Genomic_DNA"/>
</dbReference>
<protein>
    <submittedName>
        <fullName evidence="2">Uncharacterized protein</fullName>
    </submittedName>
</protein>
<proteinExistence type="predicted"/>
<evidence type="ECO:0000313" key="2">
    <source>
        <dbReference type="EMBL" id="AYC65081.1"/>
    </source>
</evidence>
<evidence type="ECO:0000256" key="1">
    <source>
        <dbReference type="SAM" id="MobiDB-lite"/>
    </source>
</evidence>
<feature type="region of interest" description="Disordered" evidence="1">
    <location>
        <begin position="226"/>
        <end position="291"/>
    </location>
</feature>
<reference evidence="2" key="2">
    <citation type="journal article" date="2019" name="Mol. Phylogenet. Evol.">
        <title>Reassessment of the classification of bryopsidales (chlorophyta) based on chloroplast phylogenomic analyses.</title>
        <authorList>
            <person name="Cremen M.C."/>
            <person name="Leliaert F."/>
            <person name="West J."/>
            <person name="Lam D.W."/>
            <person name="Shimada S."/>
            <person name="Lopez-Bautista J.M."/>
            <person name="Verbruggen H."/>
        </authorList>
    </citation>
    <scope>NUCLEOTIDE SEQUENCE</scope>
</reference>
<gene>
    <name evidence="2" type="primary">orf291</name>
</gene>
<dbReference type="GeneID" id="38278944"/>
<accession>A0A386B063</accession>
<keyword evidence="2" id="KW-0150">Chloroplast</keyword>
<sequence>MASRLNFEGIVALASNKNPFTQQQREGIIDRRMIYIPFTNRVPRKQKRMKFDMLFPQEELEKFVSFAVKQDPTNILEFISDVNQDVNIRQVMLESFKDNEESLHLQNFIQNALNFSKSSWVPRGSPEDTRSGESLYSAYLEYVHTKGVNSNKILNYINFKQEFLPLIETVYPEWDIYERRRKYLGRKVYGILNVEIKPPSNSSLNFEESFLNLQVLRKESWWFSPEKKDDPEETLEDQNDDSDPIRDMVPEDNQEDPVPEGGHTADSVDMSGHTADTTPCPGDTPRKKLIN</sequence>